<keyword evidence="5" id="KW-1185">Reference proteome</keyword>
<dbReference type="EMBL" id="BRPJ01000019">
    <property type="protein sequence ID" value="GLB29146.1"/>
    <property type="molecule type" value="Genomic_DNA"/>
</dbReference>
<name>A0A3E2NHB8_9FIRM</name>
<dbReference type="Gene3D" id="2.30.30.40">
    <property type="entry name" value="SH3 Domains"/>
    <property type="match status" value="1"/>
</dbReference>
<accession>A0A3E2NHB8</accession>
<dbReference type="EMBL" id="QOHO01000012">
    <property type="protein sequence ID" value="RFZ80396.1"/>
    <property type="molecule type" value="Genomic_DNA"/>
</dbReference>
<dbReference type="InterPro" id="IPR036061">
    <property type="entry name" value="CheW-like_dom_sf"/>
</dbReference>
<sequence length="165" mass="18158">MSAESTKTAMDGADNLSHDDFISGATEAMERYLTFRTDNLIFGVSTNYIIEIITNHVITAMPMMPNYVKGIINLRGQIVPIIDIRLRLGKPAIEYTSTTCVIVLNVDSVFIGIIVDAVEQVLDIDYSRISSVPASNREELVSGMISMPDNKVVLLLDCETLVNNS</sequence>
<evidence type="ECO:0000313" key="5">
    <source>
        <dbReference type="Proteomes" id="UP001419084"/>
    </source>
</evidence>
<gene>
    <name evidence="2" type="primary">cheW</name>
    <name evidence="3" type="ORF">DS742_03865</name>
    <name evidence="2" type="ORF">LAD12857_10690</name>
</gene>
<feature type="domain" description="CheW-like" evidence="1">
    <location>
        <begin position="29"/>
        <end position="165"/>
    </location>
</feature>
<dbReference type="InterPro" id="IPR039315">
    <property type="entry name" value="CheW"/>
</dbReference>
<dbReference type="Gene3D" id="2.40.50.180">
    <property type="entry name" value="CheA-289, Domain 4"/>
    <property type="match status" value="1"/>
</dbReference>
<dbReference type="RefSeq" id="WP_117415711.1">
    <property type="nucleotide sequence ID" value="NZ_BRPJ01000019.1"/>
</dbReference>
<organism evidence="3 4">
    <name type="scientific">Lacrimispora amygdalina</name>
    <dbReference type="NCBI Taxonomy" id="253257"/>
    <lineage>
        <taxon>Bacteria</taxon>
        <taxon>Bacillati</taxon>
        <taxon>Bacillota</taxon>
        <taxon>Clostridia</taxon>
        <taxon>Lachnospirales</taxon>
        <taxon>Lachnospiraceae</taxon>
        <taxon>Lacrimispora</taxon>
    </lineage>
</organism>
<evidence type="ECO:0000313" key="3">
    <source>
        <dbReference type="EMBL" id="RFZ80396.1"/>
    </source>
</evidence>
<dbReference type="SUPFAM" id="SSF50341">
    <property type="entry name" value="CheW-like"/>
    <property type="match status" value="1"/>
</dbReference>
<dbReference type="PANTHER" id="PTHR22617">
    <property type="entry name" value="CHEMOTAXIS SENSOR HISTIDINE KINASE-RELATED"/>
    <property type="match status" value="1"/>
</dbReference>
<evidence type="ECO:0000313" key="4">
    <source>
        <dbReference type="Proteomes" id="UP000260680"/>
    </source>
</evidence>
<dbReference type="Pfam" id="PF01584">
    <property type="entry name" value="CheW"/>
    <property type="match status" value="1"/>
</dbReference>
<dbReference type="SMART" id="SM00260">
    <property type="entry name" value="CheW"/>
    <property type="match status" value="1"/>
</dbReference>
<comment type="caution">
    <text evidence="3">The sequence shown here is derived from an EMBL/GenBank/DDBJ whole genome shotgun (WGS) entry which is preliminary data.</text>
</comment>
<dbReference type="PANTHER" id="PTHR22617:SF23">
    <property type="entry name" value="CHEMOTAXIS PROTEIN CHEW"/>
    <property type="match status" value="1"/>
</dbReference>
<dbReference type="InterPro" id="IPR002545">
    <property type="entry name" value="CheW-lke_dom"/>
</dbReference>
<dbReference type="PROSITE" id="PS50851">
    <property type="entry name" value="CHEW"/>
    <property type="match status" value="1"/>
</dbReference>
<proteinExistence type="predicted"/>
<dbReference type="Proteomes" id="UP001419084">
    <property type="component" value="Unassembled WGS sequence"/>
</dbReference>
<dbReference type="GO" id="GO:0006935">
    <property type="term" value="P:chemotaxis"/>
    <property type="evidence" value="ECO:0007669"/>
    <property type="project" value="InterPro"/>
</dbReference>
<dbReference type="GO" id="GO:0007165">
    <property type="term" value="P:signal transduction"/>
    <property type="evidence" value="ECO:0007669"/>
    <property type="project" value="InterPro"/>
</dbReference>
<evidence type="ECO:0000313" key="2">
    <source>
        <dbReference type="EMBL" id="GLB29146.1"/>
    </source>
</evidence>
<dbReference type="AlphaFoldDB" id="A0A3E2NHB8"/>
<dbReference type="GO" id="GO:0005829">
    <property type="term" value="C:cytosol"/>
    <property type="evidence" value="ECO:0007669"/>
    <property type="project" value="TreeGrafter"/>
</dbReference>
<reference evidence="3 4" key="1">
    <citation type="submission" date="2018-07" db="EMBL/GenBank/DDBJ databases">
        <title>New species, Clostridium PI-S10-A1B.</title>
        <authorList>
            <person name="Krishna G."/>
            <person name="Summeta K."/>
            <person name="Shikha S."/>
            <person name="Prabhu P.B."/>
            <person name="Suresh K."/>
        </authorList>
    </citation>
    <scope>NUCLEOTIDE SEQUENCE [LARGE SCALE GENOMIC DNA]</scope>
    <source>
        <strain evidence="3 4">PI-S10-A1B</strain>
    </source>
</reference>
<dbReference type="Proteomes" id="UP000260680">
    <property type="component" value="Unassembled WGS sequence"/>
</dbReference>
<dbReference type="OrthoDB" id="9794382at2"/>
<evidence type="ECO:0000259" key="1">
    <source>
        <dbReference type="PROSITE" id="PS50851"/>
    </source>
</evidence>
<reference evidence="2 5" key="2">
    <citation type="journal article" date="2024" name="Int. J. Syst. Evol. Microbiol.">
        <title>Lacrimispora brassicae sp. nov. isolated from fermented cabbage, and proposal of Clostridium indicum Gundawar et al. 2019 and Clostridium methoxybenzovorans Mechichi et al. 1999 as heterotypic synonyms of Lacrimispora amygdalina (Parshina et al. 2003) Haas and Blanchard 2020 and Lacrimispora indolis (McClung and McCoy 1957) Haas and Blanchard 2020, respectively.</title>
        <authorList>
            <person name="Kobayashi H."/>
            <person name="Tanizawa Y."/>
            <person name="Sakamoto M."/>
            <person name="Ohkuma M."/>
            <person name="Tohno M."/>
        </authorList>
    </citation>
    <scope>NUCLEOTIDE SEQUENCE [LARGE SCALE GENOMIC DNA]</scope>
    <source>
        <strain evidence="2 5">DSM 12857</strain>
    </source>
</reference>
<protein>
    <submittedName>
        <fullName evidence="2 3">Chemotaxis protein CheW</fullName>
    </submittedName>
</protein>